<dbReference type="InterPro" id="IPR000873">
    <property type="entry name" value="AMP-dep_synth/lig_dom"/>
</dbReference>
<dbReference type="Proteomes" id="UP001519325">
    <property type="component" value="Unassembled WGS sequence"/>
</dbReference>
<name>A0ABS4QR49_9NOCA</name>
<evidence type="ECO:0000313" key="3">
    <source>
        <dbReference type="Proteomes" id="UP001519325"/>
    </source>
</evidence>
<evidence type="ECO:0000259" key="1">
    <source>
        <dbReference type="Pfam" id="PF00501"/>
    </source>
</evidence>
<evidence type="ECO:0000313" key="2">
    <source>
        <dbReference type="EMBL" id="MBP2193121.1"/>
    </source>
</evidence>
<dbReference type="Gene3D" id="3.40.50.12780">
    <property type="entry name" value="N-terminal domain of ligase-like"/>
    <property type="match status" value="1"/>
</dbReference>
<organism evidence="2 3">
    <name type="scientific">Nocardia goodfellowii</name>
    <dbReference type="NCBI Taxonomy" id="882446"/>
    <lineage>
        <taxon>Bacteria</taxon>
        <taxon>Bacillati</taxon>
        <taxon>Actinomycetota</taxon>
        <taxon>Actinomycetes</taxon>
        <taxon>Mycobacteriales</taxon>
        <taxon>Nocardiaceae</taxon>
        <taxon>Nocardia</taxon>
    </lineage>
</organism>
<gene>
    <name evidence="2" type="ORF">BJ987_006022</name>
</gene>
<proteinExistence type="predicted"/>
<dbReference type="SUPFAM" id="SSF56801">
    <property type="entry name" value="Acetyl-CoA synthetase-like"/>
    <property type="match status" value="1"/>
</dbReference>
<reference evidence="2 3" key="1">
    <citation type="submission" date="2021-03" db="EMBL/GenBank/DDBJ databases">
        <title>Sequencing the genomes of 1000 actinobacteria strains.</title>
        <authorList>
            <person name="Klenk H.-P."/>
        </authorList>
    </citation>
    <scope>NUCLEOTIDE SEQUENCE [LARGE SCALE GENOMIC DNA]</scope>
    <source>
        <strain evidence="2 3">DSM 45516</strain>
    </source>
</reference>
<dbReference type="Pfam" id="PF00501">
    <property type="entry name" value="AMP-binding"/>
    <property type="match status" value="1"/>
</dbReference>
<comment type="caution">
    <text evidence="2">The sequence shown here is derived from an EMBL/GenBank/DDBJ whole genome shotgun (WGS) entry which is preliminary data.</text>
</comment>
<feature type="domain" description="AMP-dependent synthetase/ligase" evidence="1">
    <location>
        <begin position="193"/>
        <end position="313"/>
    </location>
</feature>
<protein>
    <recommendedName>
        <fullName evidence="1">AMP-dependent synthetase/ligase domain-containing protein</fullName>
    </recommendedName>
</protein>
<accession>A0ABS4QR49</accession>
<dbReference type="InterPro" id="IPR042099">
    <property type="entry name" value="ANL_N_sf"/>
</dbReference>
<dbReference type="EMBL" id="JAGGMR010000001">
    <property type="protein sequence ID" value="MBP2193121.1"/>
    <property type="molecule type" value="Genomic_DNA"/>
</dbReference>
<keyword evidence="3" id="KW-1185">Reference proteome</keyword>
<dbReference type="RefSeq" id="WP_209896418.1">
    <property type="nucleotide sequence ID" value="NZ_JAGGMR010000001.1"/>
</dbReference>
<sequence length="364" mass="40248">MTSAVLDLVSDPSGIDPDEYVRELMKWHFSSDTGSPYWLRRAALLDFDPRTDIKTAADLALFPNVVDDFRDVKVEDLIPQGLGPAPAIAGVFESGGTTGAPKRLVFFEEWVEAIVAWENWPGSLRAQRDPVNILAVVPSGPHMLGELAARQSRRAGGLRFSVDLDPRWVKRLIAQGKQEEANAYAEHVVDQAANILRTQRIDLLVTTPPLLERFARRSELVDMINASVRRIHWGGARMDADTRDLYRREVFPNVVVQGAYGSTTILGGTRERPGEDFHGEPIFDTFSPYVFFRVMDPDTGRDVTPGHRGQVVMNHITKYALIPNNPERDTAYCVPPLSGALGCAVSGIAPTAEFGGHEVIEGVY</sequence>